<accession>A0A097QZI5</accession>
<dbReference type="InterPro" id="IPR001709">
    <property type="entry name" value="Flavoprot_Pyr_Nucl_cyt_Rdtase"/>
</dbReference>
<keyword evidence="10 17" id="KW-0521">NADP</keyword>
<feature type="domain" description="Globin" evidence="18">
    <location>
        <begin position="1"/>
        <end position="136"/>
    </location>
</feature>
<keyword evidence="7 17" id="KW-0285">Flavoprotein</keyword>
<evidence type="ECO:0000256" key="1">
    <source>
        <dbReference type="ARBA" id="ARBA00006401"/>
    </source>
</evidence>
<evidence type="ECO:0000256" key="12">
    <source>
        <dbReference type="ARBA" id="ARBA00023004"/>
    </source>
</evidence>
<evidence type="ECO:0000313" key="20">
    <source>
        <dbReference type="EMBL" id="AIU71855.1"/>
    </source>
</evidence>
<evidence type="ECO:0000256" key="14">
    <source>
        <dbReference type="ARBA" id="ARBA00025094"/>
    </source>
</evidence>
<dbReference type="eggNOG" id="COG1018">
    <property type="taxonomic scope" value="Bacteria"/>
</dbReference>
<keyword evidence="6 17" id="KW-0561">Oxygen transport</keyword>
<dbReference type="InterPro" id="IPR039261">
    <property type="entry name" value="FNR_nucleotide-bd"/>
</dbReference>
<dbReference type="GO" id="GO:0009636">
    <property type="term" value="P:response to toxic substance"/>
    <property type="evidence" value="ECO:0007669"/>
    <property type="project" value="UniProtKB-KW"/>
</dbReference>
<dbReference type="InterPro" id="IPR012292">
    <property type="entry name" value="Globin/Proto"/>
</dbReference>
<dbReference type="InterPro" id="IPR023950">
    <property type="entry name" value="Hmp"/>
</dbReference>
<feature type="binding site" description="proximal binding residue" evidence="17">
    <location>
        <position position="85"/>
    </location>
    <ligand>
        <name>heme b</name>
        <dbReference type="ChEBI" id="CHEBI:60344"/>
    </ligand>
    <ligandPart>
        <name>Fe</name>
        <dbReference type="ChEBI" id="CHEBI:18248"/>
    </ligandPart>
</feature>
<dbReference type="PROSITE" id="PS51384">
    <property type="entry name" value="FAD_FR"/>
    <property type="match status" value="1"/>
</dbReference>
<feature type="region of interest" description="Reductase" evidence="17">
    <location>
        <begin position="147"/>
        <end position="396"/>
    </location>
</feature>
<feature type="site" description="Involved in heme-bound ligand stabilization and O-O bond activation" evidence="17">
    <location>
        <position position="29"/>
    </location>
</feature>
<comment type="domain">
    <text evidence="17">Consists of two distinct domains; an N-terminal heme-containing oxygen-binding domain and a C-terminal reductase domain with binding sites for FAD and NAD(P)H.</text>
</comment>
<proteinExistence type="inferred from homology"/>
<keyword evidence="3 17" id="KW-0813">Transport</keyword>
<dbReference type="GO" id="GO:0046872">
    <property type="term" value="F:metal ion binding"/>
    <property type="evidence" value="ECO:0007669"/>
    <property type="project" value="UniProtKB-KW"/>
</dbReference>
<dbReference type="InterPro" id="IPR017927">
    <property type="entry name" value="FAD-bd_FR_type"/>
</dbReference>
<dbReference type="Gene3D" id="2.40.30.10">
    <property type="entry name" value="Translation factors"/>
    <property type="match status" value="1"/>
</dbReference>
<comment type="cofactor">
    <cofactor evidence="17">
        <name>FAD</name>
        <dbReference type="ChEBI" id="CHEBI:57692"/>
    </cofactor>
    <text evidence="17">Binds 1 FAD per subunit.</text>
</comment>
<name>A0A097QZI5_HAFAL</name>
<dbReference type="Pfam" id="PF00970">
    <property type="entry name" value="FAD_binding_6"/>
    <property type="match status" value="1"/>
</dbReference>
<comment type="similarity">
    <text evidence="2 17">Belongs to the globin family. Two-domain flavohemoproteins subfamily.</text>
</comment>
<evidence type="ECO:0000259" key="19">
    <source>
        <dbReference type="PROSITE" id="PS51384"/>
    </source>
</evidence>
<evidence type="ECO:0000256" key="7">
    <source>
        <dbReference type="ARBA" id="ARBA00022630"/>
    </source>
</evidence>
<keyword evidence="12 17" id="KW-0408">Iron</keyword>
<keyword evidence="8 17" id="KW-0479">Metal-binding</keyword>
<dbReference type="GO" id="GO:0019825">
    <property type="term" value="F:oxygen binding"/>
    <property type="evidence" value="ECO:0007669"/>
    <property type="project" value="InterPro"/>
</dbReference>
<dbReference type="HAMAP" id="MF_01252">
    <property type="entry name" value="Hmp"/>
    <property type="match status" value="1"/>
</dbReference>
<dbReference type="GO" id="GO:0020037">
    <property type="term" value="F:heme binding"/>
    <property type="evidence" value="ECO:0007669"/>
    <property type="project" value="InterPro"/>
</dbReference>
<dbReference type="CDD" id="cd06184">
    <property type="entry name" value="flavohem_like_fad_nad_binding"/>
    <property type="match status" value="1"/>
</dbReference>
<evidence type="ECO:0000256" key="9">
    <source>
        <dbReference type="ARBA" id="ARBA00022827"/>
    </source>
</evidence>
<dbReference type="SUPFAM" id="SSF63380">
    <property type="entry name" value="Riboflavin synthase domain-like"/>
    <property type="match status" value="1"/>
</dbReference>
<dbReference type="PANTHER" id="PTHR43396">
    <property type="entry name" value="FLAVOHEMOPROTEIN"/>
    <property type="match status" value="1"/>
</dbReference>
<dbReference type="RefSeq" id="WP_025800409.1">
    <property type="nucleotide sequence ID" value="NZ_CP009706.1"/>
</dbReference>
<dbReference type="PATRIC" id="fig|1453496.5.peg.1050"/>
<dbReference type="PRINTS" id="PR00371">
    <property type="entry name" value="FPNCR"/>
</dbReference>
<organism evidence="20 21">
    <name type="scientific">Hafnia alvei FB1</name>
    <dbReference type="NCBI Taxonomy" id="1453496"/>
    <lineage>
        <taxon>Bacteria</taxon>
        <taxon>Pseudomonadati</taxon>
        <taxon>Pseudomonadota</taxon>
        <taxon>Gammaproteobacteria</taxon>
        <taxon>Enterobacterales</taxon>
        <taxon>Hafniaceae</taxon>
        <taxon>Hafnia</taxon>
    </lineage>
</organism>
<feature type="site" description="Influences the redox potential of the prosthetic heme and FAD groups" evidence="17">
    <location>
        <position position="84"/>
    </location>
</feature>
<dbReference type="KEGG" id="hav:AT03_05285"/>
<dbReference type="Pfam" id="PF00175">
    <property type="entry name" value="NAD_binding_1"/>
    <property type="match status" value="1"/>
</dbReference>
<dbReference type="GeneID" id="56890600"/>
<evidence type="ECO:0000256" key="11">
    <source>
        <dbReference type="ARBA" id="ARBA00023002"/>
    </source>
</evidence>
<feature type="binding site" evidence="17">
    <location>
        <begin position="268"/>
        <end position="273"/>
    </location>
    <ligand>
        <name>NADP(+)</name>
        <dbReference type="ChEBI" id="CHEBI:58349"/>
    </ligand>
</feature>
<dbReference type="InterPro" id="IPR000971">
    <property type="entry name" value="Globin"/>
</dbReference>
<keyword evidence="13 17" id="KW-0520">NAD</keyword>
<evidence type="ECO:0000256" key="8">
    <source>
        <dbReference type="ARBA" id="ARBA00022723"/>
    </source>
</evidence>
<comment type="catalytic activity">
    <reaction evidence="15 17">
        <text>2 nitric oxide + NADH + 2 O2 = 2 nitrate + NAD(+) + H(+)</text>
        <dbReference type="Rhea" id="RHEA:19469"/>
        <dbReference type="ChEBI" id="CHEBI:15378"/>
        <dbReference type="ChEBI" id="CHEBI:15379"/>
        <dbReference type="ChEBI" id="CHEBI:16480"/>
        <dbReference type="ChEBI" id="CHEBI:17632"/>
        <dbReference type="ChEBI" id="CHEBI:57540"/>
        <dbReference type="ChEBI" id="CHEBI:57945"/>
        <dbReference type="EC" id="1.14.12.17"/>
    </reaction>
</comment>
<dbReference type="SUPFAM" id="SSF52343">
    <property type="entry name" value="Ferredoxin reductase-like, C-terminal NADP-linked domain"/>
    <property type="match status" value="1"/>
</dbReference>
<dbReference type="OrthoDB" id="9801223at2"/>
<keyword evidence="9 17" id="KW-0274">FAD</keyword>
<dbReference type="Pfam" id="PF00042">
    <property type="entry name" value="Globin"/>
    <property type="match status" value="1"/>
</dbReference>
<dbReference type="SUPFAM" id="SSF46458">
    <property type="entry name" value="Globin-like"/>
    <property type="match status" value="1"/>
</dbReference>
<keyword evidence="21" id="KW-1185">Reference proteome</keyword>
<dbReference type="PROSITE" id="PS01033">
    <property type="entry name" value="GLOBIN"/>
    <property type="match status" value="1"/>
</dbReference>
<keyword evidence="11 17" id="KW-0560">Oxidoreductase</keyword>
<evidence type="ECO:0000256" key="6">
    <source>
        <dbReference type="ARBA" id="ARBA00022621"/>
    </source>
</evidence>
<keyword evidence="5 17" id="KW-0349">Heme</keyword>
<dbReference type="Gene3D" id="1.10.490.10">
    <property type="entry name" value="Globins"/>
    <property type="match status" value="1"/>
</dbReference>
<gene>
    <name evidence="17" type="primary">hmp</name>
    <name evidence="20" type="ORF">AT03_05285</name>
</gene>
<dbReference type="InterPro" id="IPR008333">
    <property type="entry name" value="Cbr1-like_FAD-bd_dom"/>
</dbReference>
<dbReference type="GO" id="GO:0071949">
    <property type="term" value="F:FAD binding"/>
    <property type="evidence" value="ECO:0007669"/>
    <property type="project" value="InterPro"/>
</dbReference>
<dbReference type="GO" id="GO:0005344">
    <property type="term" value="F:oxygen carrier activity"/>
    <property type="evidence" value="ECO:0007669"/>
    <property type="project" value="UniProtKB-UniRule"/>
</dbReference>
<protein>
    <recommendedName>
        <fullName evidence="17">Flavohemoprotein</fullName>
    </recommendedName>
    <alternativeName>
        <fullName evidence="17">Flavohemoglobin</fullName>
    </alternativeName>
    <alternativeName>
        <fullName evidence="17">Hemoglobin-like protein</fullName>
    </alternativeName>
    <alternativeName>
        <fullName evidence="17">Nitric oxide dioxygenase</fullName>
        <shortName evidence="17">NO oxygenase</shortName>
        <shortName evidence="17">NOD</shortName>
        <ecNumber evidence="17">1.14.12.17</ecNumber>
    </alternativeName>
</protein>
<evidence type="ECO:0000259" key="18">
    <source>
        <dbReference type="PROSITE" id="PS01033"/>
    </source>
</evidence>
<evidence type="ECO:0000313" key="21">
    <source>
        <dbReference type="Proteomes" id="UP000029986"/>
    </source>
</evidence>
<comment type="cofactor">
    <cofactor evidence="17">
        <name>heme b</name>
        <dbReference type="ChEBI" id="CHEBI:60344"/>
    </cofactor>
    <text evidence="17">Binds 1 heme b (iron(II)-protoporphyrin IX) group per subunit.</text>
</comment>
<dbReference type="Proteomes" id="UP000029986">
    <property type="component" value="Chromosome"/>
</dbReference>
<dbReference type="NCBIfam" id="NF009805">
    <property type="entry name" value="PRK13289.1"/>
    <property type="match status" value="1"/>
</dbReference>
<comment type="similarity">
    <text evidence="1 17">In the C-terminal section; belongs to the flavoprotein pyridine nucleotide cytochrome reductase family.</text>
</comment>
<dbReference type="InterPro" id="IPR017938">
    <property type="entry name" value="Riboflavin_synthase-like_b-brl"/>
</dbReference>
<evidence type="ECO:0000256" key="17">
    <source>
        <dbReference type="HAMAP-Rule" id="MF_01252"/>
    </source>
</evidence>
<feature type="binding site" evidence="17">
    <location>
        <position position="188"/>
    </location>
    <ligand>
        <name>FAD</name>
        <dbReference type="ChEBI" id="CHEBI:57692"/>
    </ligand>
</feature>
<dbReference type="PRINTS" id="PR00410">
    <property type="entry name" value="PHEHYDRXLASE"/>
</dbReference>
<feature type="binding site" evidence="17">
    <location>
        <begin position="204"/>
        <end position="207"/>
    </location>
    <ligand>
        <name>FAD</name>
        <dbReference type="ChEBI" id="CHEBI:57692"/>
    </ligand>
</feature>
<dbReference type="AlphaFoldDB" id="A0A097QZI5"/>
<dbReference type="FunFam" id="1.10.490.10:FF:000003">
    <property type="entry name" value="Flavohemoprotein"/>
    <property type="match status" value="1"/>
</dbReference>
<dbReference type="PANTHER" id="PTHR43396:SF3">
    <property type="entry name" value="FLAVOHEMOPROTEIN"/>
    <property type="match status" value="1"/>
</dbReference>
<evidence type="ECO:0000256" key="15">
    <source>
        <dbReference type="ARBA" id="ARBA00048649"/>
    </source>
</evidence>
<feature type="active site" description="Charge relay system" evidence="17">
    <location>
        <position position="135"/>
    </location>
</feature>
<dbReference type="GO" id="GO:0046210">
    <property type="term" value="P:nitric oxide catabolic process"/>
    <property type="evidence" value="ECO:0007669"/>
    <property type="project" value="TreeGrafter"/>
</dbReference>
<feature type="binding site" evidence="17">
    <location>
        <begin position="389"/>
        <end position="392"/>
    </location>
    <ligand>
        <name>FAD</name>
        <dbReference type="ChEBI" id="CHEBI:57692"/>
    </ligand>
</feature>
<feature type="domain" description="FAD-binding FR-type" evidence="19">
    <location>
        <begin position="150"/>
        <end position="255"/>
    </location>
</feature>
<feature type="active site" description="Charge relay system" evidence="17">
    <location>
        <position position="95"/>
    </location>
</feature>
<dbReference type="Gene3D" id="3.40.50.80">
    <property type="entry name" value="Nucleotide-binding domain of ferredoxin-NADP reductase (FNR) module"/>
    <property type="match status" value="1"/>
</dbReference>
<comment type="function">
    <text evidence="14 17">Is involved in NO detoxification in an aerobic process, termed nitric oxide dioxygenase (NOD) reaction that utilizes O(2) and NAD(P)H to convert NO to nitrate, which protects the bacterium from various noxious nitrogen compounds. Therefore, plays a central role in the inducible response to nitrosative stress.</text>
</comment>
<evidence type="ECO:0000256" key="5">
    <source>
        <dbReference type="ARBA" id="ARBA00022617"/>
    </source>
</evidence>
<sequence>MLDSQTIATVKSTIPLLAATGPKLTAHFYDRMFEHNPELKEIFNMSNQRNGDQREALFNAICAYATNIENLAALLPAVERIAQKHASFNIKPEQYQIVGHHLLKTLEEMFNPGDEVIEAWGKAYGVLADVFIQRESQIYQQSETTEGGWRELRPFKILKKEKQSDLITSFILVPEDGSRVADFQPGQYLAVYIRHPSLPHQEIRQYSLTNEPNGEYYRIAVKREGQGQVSNFMHDIAQEGDVIQIAPPHGDFFLEVKENTPVALISGGVGQTPMLGMLRTLQARGHQGEIQWLHAAENSKVRAFADEVNTIISAMPQAQSHVWLQETSADDRIDIDFNYQGLMDITPLADKLNNPEMHYYFCGPVGFMQHVAKQLQALGVDADRMHYECFGPHKVV</sequence>
<evidence type="ECO:0000256" key="3">
    <source>
        <dbReference type="ARBA" id="ARBA00022448"/>
    </source>
</evidence>
<dbReference type="FunFam" id="3.40.50.80:FF:000010">
    <property type="entry name" value="Flavohemoprotein"/>
    <property type="match status" value="1"/>
</dbReference>
<dbReference type="GO" id="GO:0008941">
    <property type="term" value="F:nitric oxide dioxygenase NAD(P)H activity"/>
    <property type="evidence" value="ECO:0007669"/>
    <property type="project" value="UniProtKB-UniRule"/>
</dbReference>
<evidence type="ECO:0000256" key="16">
    <source>
        <dbReference type="ARBA" id="ARBA00049433"/>
    </source>
</evidence>
<reference evidence="20 21" key="1">
    <citation type="journal article" date="2014" name="Gut Pathog.">
        <title>Gene clusters of Hafnia alvei strain FB1 important in survival and pathogenesis: a draft genome perspective.</title>
        <authorList>
            <person name="Tan J.Y."/>
            <person name="Yin W.F."/>
            <person name="Chan K.G."/>
        </authorList>
    </citation>
    <scope>NUCLEOTIDE SEQUENCE [LARGE SCALE GENOMIC DNA]</scope>
    <source>
        <strain evidence="20 21">FB1</strain>
    </source>
</reference>
<comment type="catalytic activity">
    <reaction evidence="16 17">
        <text>2 nitric oxide + NADPH + 2 O2 = 2 nitrate + NADP(+) + H(+)</text>
        <dbReference type="Rhea" id="RHEA:19465"/>
        <dbReference type="ChEBI" id="CHEBI:15378"/>
        <dbReference type="ChEBI" id="CHEBI:15379"/>
        <dbReference type="ChEBI" id="CHEBI:16480"/>
        <dbReference type="ChEBI" id="CHEBI:17632"/>
        <dbReference type="ChEBI" id="CHEBI:57783"/>
        <dbReference type="ChEBI" id="CHEBI:58349"/>
        <dbReference type="EC" id="1.14.12.17"/>
    </reaction>
</comment>
<dbReference type="GO" id="GO:0071500">
    <property type="term" value="P:cellular response to nitrosative stress"/>
    <property type="evidence" value="ECO:0007669"/>
    <property type="project" value="TreeGrafter"/>
</dbReference>
<dbReference type="InterPro" id="IPR009050">
    <property type="entry name" value="Globin-like_sf"/>
</dbReference>
<keyword evidence="4 17" id="KW-0216">Detoxification</keyword>
<dbReference type="CDD" id="cd14776">
    <property type="entry name" value="HmpEc-globin-like"/>
    <property type="match status" value="1"/>
</dbReference>
<dbReference type="HOGENOM" id="CLU_003827_12_0_6"/>
<evidence type="ECO:0000256" key="10">
    <source>
        <dbReference type="ARBA" id="ARBA00022857"/>
    </source>
</evidence>
<dbReference type="eggNOG" id="COG1017">
    <property type="taxonomic scope" value="Bacteria"/>
</dbReference>
<evidence type="ECO:0000256" key="13">
    <source>
        <dbReference type="ARBA" id="ARBA00023027"/>
    </source>
</evidence>
<dbReference type="InterPro" id="IPR001433">
    <property type="entry name" value="OxRdtase_FAD/NAD-bd"/>
</dbReference>
<dbReference type="EC" id="1.14.12.17" evidence="17"/>
<dbReference type="FunFam" id="2.40.30.10:FF:000034">
    <property type="entry name" value="Flavohemoprotein"/>
    <property type="match status" value="1"/>
</dbReference>
<dbReference type="EMBL" id="CP009706">
    <property type="protein sequence ID" value="AIU71855.1"/>
    <property type="molecule type" value="Genomic_DNA"/>
</dbReference>
<evidence type="ECO:0000256" key="2">
    <source>
        <dbReference type="ARBA" id="ARBA00008414"/>
    </source>
</evidence>
<feature type="site" description="Influences the redox potential of the prosthetic heme and FAD groups" evidence="17">
    <location>
        <position position="388"/>
    </location>
</feature>
<evidence type="ECO:0000256" key="4">
    <source>
        <dbReference type="ARBA" id="ARBA00022575"/>
    </source>
</evidence>